<dbReference type="InterPro" id="IPR032466">
    <property type="entry name" value="Metal_Hydrolase"/>
</dbReference>
<dbReference type="PANTHER" id="PTHR46124">
    <property type="entry name" value="D-AMINOACYL-TRNA DEACYLASE"/>
    <property type="match status" value="1"/>
</dbReference>
<feature type="binding site" evidence="4">
    <location>
        <position position="7"/>
    </location>
    <ligand>
        <name>a divalent metal cation</name>
        <dbReference type="ChEBI" id="CHEBI:60240"/>
        <label>1</label>
    </ligand>
</feature>
<dbReference type="PROSITE" id="PS01137">
    <property type="entry name" value="TATD_1"/>
    <property type="match status" value="1"/>
</dbReference>
<keyword evidence="2 4" id="KW-0479">Metal-binding</keyword>
<evidence type="ECO:0000256" key="4">
    <source>
        <dbReference type="PIRSR" id="PIRSR005902-1"/>
    </source>
</evidence>
<dbReference type="OrthoDB" id="9810005at2"/>
<dbReference type="Proteomes" id="UP000250744">
    <property type="component" value="Unassembled WGS sequence"/>
</dbReference>
<dbReference type="RefSeq" id="WP_112160080.1">
    <property type="nucleotide sequence ID" value="NZ_QKRX01000012.1"/>
</dbReference>
<evidence type="ECO:0000256" key="1">
    <source>
        <dbReference type="ARBA" id="ARBA00009275"/>
    </source>
</evidence>
<feature type="binding site" evidence="4">
    <location>
        <position position="9"/>
    </location>
    <ligand>
        <name>a divalent metal cation</name>
        <dbReference type="ChEBI" id="CHEBI:60240"/>
        <label>1</label>
    </ligand>
</feature>
<feature type="binding site" evidence="4">
    <location>
        <position position="153"/>
    </location>
    <ligand>
        <name>a divalent metal cation</name>
        <dbReference type="ChEBI" id="CHEBI:60240"/>
        <label>2</label>
    </ligand>
</feature>
<dbReference type="PIRSF" id="PIRSF005902">
    <property type="entry name" value="DNase_TatD"/>
    <property type="match status" value="1"/>
</dbReference>
<dbReference type="GO" id="GO:0016788">
    <property type="term" value="F:hydrolase activity, acting on ester bonds"/>
    <property type="evidence" value="ECO:0007669"/>
    <property type="project" value="InterPro"/>
</dbReference>
<sequence>MHLIDTHCHLDFEVFDDCRQQVVEQAMQVGVRQFVVPSVTRARFQNVLQLANNFPNVYPALGLHPCFISEHQRSDIDVLQGLLSHSRVCALGEIGLDAREGMVAMDIQLALFDEQLLLARRFSKPVILHVVKAHDLVLSRLRRIRGQAGGVVHAFSGSEQQAREYAKLGFYLGMGGSLTYSRATKLQGLVQRLPLKWWVLETDAPDMPLQGFQGRPNTPSQVRRVAEKFSELSGVSLEEVAEQTNLNARQCFGVDHLL</sequence>
<dbReference type="GO" id="GO:0005829">
    <property type="term" value="C:cytosol"/>
    <property type="evidence" value="ECO:0007669"/>
    <property type="project" value="TreeGrafter"/>
</dbReference>
<dbReference type="EMBL" id="QKRX01000012">
    <property type="protein sequence ID" value="RAU17178.1"/>
    <property type="molecule type" value="Genomic_DNA"/>
</dbReference>
<dbReference type="InterPro" id="IPR001130">
    <property type="entry name" value="TatD-like"/>
</dbReference>
<evidence type="ECO:0000313" key="5">
    <source>
        <dbReference type="EMBL" id="RAU17178.1"/>
    </source>
</evidence>
<dbReference type="Gene3D" id="3.20.20.140">
    <property type="entry name" value="Metal-dependent hydrolases"/>
    <property type="match status" value="1"/>
</dbReference>
<evidence type="ECO:0000313" key="6">
    <source>
        <dbReference type="Proteomes" id="UP000250744"/>
    </source>
</evidence>
<dbReference type="SUPFAM" id="SSF51556">
    <property type="entry name" value="Metallo-dependent hydrolases"/>
    <property type="match status" value="1"/>
</dbReference>
<reference evidence="5 6" key="1">
    <citation type="submission" date="2018-06" db="EMBL/GenBank/DDBJ databases">
        <title>Nitrincola tibetense sp. nov., isolated from Lake XuguoCo on Tibetan Plateau.</title>
        <authorList>
            <person name="Xing P."/>
        </authorList>
    </citation>
    <scope>NUCLEOTIDE SEQUENCE [LARGE SCALE GENOMIC DNA]</scope>
    <source>
        <strain evidence="6">xg18</strain>
    </source>
</reference>
<dbReference type="GO" id="GO:0046872">
    <property type="term" value="F:metal ion binding"/>
    <property type="evidence" value="ECO:0007669"/>
    <property type="project" value="UniProtKB-KW"/>
</dbReference>
<comment type="caution">
    <text evidence="5">The sequence shown here is derived from an EMBL/GenBank/DDBJ whole genome shotgun (WGS) entry which is preliminary data.</text>
</comment>
<dbReference type="Pfam" id="PF01026">
    <property type="entry name" value="TatD_DNase"/>
    <property type="match status" value="1"/>
</dbReference>
<gene>
    <name evidence="5" type="ORF">DN062_14835</name>
</gene>
<dbReference type="PANTHER" id="PTHR46124:SF3">
    <property type="entry name" value="HYDROLASE"/>
    <property type="match status" value="1"/>
</dbReference>
<protein>
    <submittedName>
        <fullName evidence="5">TatD family deoxyribonuclease</fullName>
    </submittedName>
</protein>
<evidence type="ECO:0000256" key="3">
    <source>
        <dbReference type="ARBA" id="ARBA00022801"/>
    </source>
</evidence>
<keyword evidence="3" id="KW-0378">Hydrolase</keyword>
<dbReference type="CDD" id="cd01310">
    <property type="entry name" value="TatD_DNAse"/>
    <property type="match status" value="1"/>
</dbReference>
<dbReference type="AlphaFoldDB" id="A0A364NJ79"/>
<accession>A0A364NJ79</accession>
<feature type="binding site" evidence="4">
    <location>
        <position position="129"/>
    </location>
    <ligand>
        <name>a divalent metal cation</name>
        <dbReference type="ChEBI" id="CHEBI:60240"/>
        <label>2</label>
    </ligand>
</feature>
<organism evidence="5 6">
    <name type="scientific">Nitrincola tibetensis</name>
    <dbReference type="NCBI Taxonomy" id="2219697"/>
    <lineage>
        <taxon>Bacteria</taxon>
        <taxon>Pseudomonadati</taxon>
        <taxon>Pseudomonadota</taxon>
        <taxon>Gammaproteobacteria</taxon>
        <taxon>Oceanospirillales</taxon>
        <taxon>Oceanospirillaceae</taxon>
        <taxon>Nitrincola</taxon>
    </lineage>
</organism>
<dbReference type="InterPro" id="IPR018228">
    <property type="entry name" value="DNase_TatD-rel_CS"/>
</dbReference>
<proteinExistence type="inferred from homology"/>
<feature type="binding site" evidence="4">
    <location>
        <position position="93"/>
    </location>
    <ligand>
        <name>a divalent metal cation</name>
        <dbReference type="ChEBI" id="CHEBI:60240"/>
        <label>1</label>
    </ligand>
</feature>
<comment type="similarity">
    <text evidence="1">Belongs to the metallo-dependent hydrolases superfamily. TatD-type hydrolase family.</text>
</comment>
<feature type="binding site" evidence="4">
    <location>
        <position position="203"/>
    </location>
    <ligand>
        <name>a divalent metal cation</name>
        <dbReference type="ChEBI" id="CHEBI:60240"/>
        <label>1</label>
    </ligand>
</feature>
<evidence type="ECO:0000256" key="2">
    <source>
        <dbReference type="ARBA" id="ARBA00022723"/>
    </source>
</evidence>
<name>A0A364NJ79_9GAMM</name>
<dbReference type="FunFam" id="3.20.20.140:FF:000005">
    <property type="entry name" value="TatD family hydrolase"/>
    <property type="match status" value="1"/>
</dbReference>
<keyword evidence="6" id="KW-1185">Reference proteome</keyword>